<proteinExistence type="predicted"/>
<name>A0A1B1YAG0_THEST</name>
<evidence type="ECO:0000313" key="3">
    <source>
        <dbReference type="Proteomes" id="UP000092971"/>
    </source>
</evidence>
<accession>A0A1B1YAG0</accession>
<protein>
    <recommendedName>
        <fullName evidence="1">BppU N-terminal domain-containing protein</fullName>
    </recommendedName>
</protein>
<dbReference type="RefSeq" id="WP_065821271.1">
    <property type="nucleotide sequence ID" value="NZ_CP014672.1"/>
</dbReference>
<dbReference type="OrthoDB" id="2088075at2"/>
<dbReference type="Proteomes" id="UP000092971">
    <property type="component" value="Chromosome"/>
</dbReference>
<dbReference type="EMBL" id="CP014672">
    <property type="protein sequence ID" value="ANW97728.1"/>
    <property type="molecule type" value="Genomic_DNA"/>
</dbReference>
<dbReference type="Pfam" id="PF10651">
    <property type="entry name" value="BppU_N"/>
    <property type="match status" value="1"/>
</dbReference>
<dbReference type="AlphaFoldDB" id="A0A1B1YAG0"/>
<dbReference type="Gene3D" id="2.60.40.3350">
    <property type="match status" value="1"/>
</dbReference>
<organism evidence="2 3">
    <name type="scientific">Thermoclostridium stercorarium subsp. thermolacticum DSM 2910</name>
    <dbReference type="NCBI Taxonomy" id="1121336"/>
    <lineage>
        <taxon>Bacteria</taxon>
        <taxon>Bacillati</taxon>
        <taxon>Bacillota</taxon>
        <taxon>Clostridia</taxon>
        <taxon>Eubacteriales</taxon>
        <taxon>Oscillospiraceae</taxon>
        <taxon>Thermoclostridium</taxon>
    </lineage>
</organism>
<sequence>MMILKEHNISVRLPQERAIDTGITFVQNDKGVYKLNVRVFDGDTEINYSQVSSATITFLKADGTVVQGEMQKTSNMLAYVLGTNEIAAPGKLIATIQLLGANERLTTARFLFRVEKDLITEDAVKSTSEFPILQRLVKDVEDTLPLLPEIEETIEKFPQIQEFFNTAQAAENQRISNEITRQSQESVRQAKIIEIEERFQRLTSQQQHDAEVIDARDGEISLRARLDRDRAEFESHKADIENRIDNPEYSSEQVVTGGIGNLPENLVEGQINDIIINGRTLKNEINYTPDTWEEWTQLGTGVIQNGFLVYDNNSASQYPRIQVNLRSNTKYGILLNVRENTKTAYISVYATGAFPSPMAISPSTIGNFKFIATTREDLSSANFWQADIPSGSGKIAFGDIRVFELPSGSEIESDFTNLTADQLAIKYPYIKGDSVKSVPASLKVKTVAKNLFDGKKIKYYGNGLGYVKFNEDEQKIEILRLDDGAHEGFTFDFEAQIGQIYTLSFNVISNPTSLSIAVIDPDSNVNLYSTGYFSDIGSKTLTFVATKRKLTIKSYNGTSNNSPAIIQYLQLQAGSVVTGYKEYKETVQYISAKDSQGNLIELRSLPNGVKDAINTQKNKLIKRVSNEVILHGNLEWALQSIEDKRVVVMLNVPSSGLFPNAITWNSDVTKNSTIFGYNSQDVFSSLLPAGTPRRITFREQILYIAIPIPFGTLQDAKNYLNNDPVTMYYQLETPQEINFNIEGVLQAFENGTIEITPYLKEEFSITGTSINLSKPIANLDKIEILQNGVWFETTGTLSSDGKTISVSNTGKYRVFGPIKSEESLIPEVSYTVPVNLKAQVDSNTKAITAISKSIIDLNDKVDILLILNS</sequence>
<reference evidence="2 3" key="1">
    <citation type="submission" date="2016-02" db="EMBL/GenBank/DDBJ databases">
        <title>Comparison of Clostridium stercorarium subspecies using comparative genomics and transcriptomics.</title>
        <authorList>
            <person name="Schellenberg J."/>
            <person name="Thallinger G."/>
            <person name="Levin D.B."/>
            <person name="Zhang X."/>
            <person name="Alvare G."/>
            <person name="Fristensky B."/>
            <person name="Sparling R."/>
        </authorList>
    </citation>
    <scope>NUCLEOTIDE SEQUENCE [LARGE SCALE GENOMIC DNA]</scope>
    <source>
        <strain evidence="2 3">DSM 2910</strain>
    </source>
</reference>
<gene>
    <name evidence="2" type="ORF">CSTERTH_01115</name>
</gene>
<feature type="domain" description="BppU N-terminal" evidence="1">
    <location>
        <begin position="11"/>
        <end position="142"/>
    </location>
</feature>
<evidence type="ECO:0000259" key="1">
    <source>
        <dbReference type="Pfam" id="PF10651"/>
    </source>
</evidence>
<evidence type="ECO:0000313" key="2">
    <source>
        <dbReference type="EMBL" id="ANW97728.1"/>
    </source>
</evidence>
<dbReference type="InterPro" id="IPR018913">
    <property type="entry name" value="BppU_N"/>
</dbReference>